<organism evidence="1 2">
    <name type="scientific">Candidatus Uhrbacteria bacterium RIFCSPHIGHO2_12_FULL_60_25</name>
    <dbReference type="NCBI Taxonomy" id="1802399"/>
    <lineage>
        <taxon>Bacteria</taxon>
        <taxon>Candidatus Uhriibacteriota</taxon>
    </lineage>
</organism>
<dbReference type="Proteomes" id="UP000176603">
    <property type="component" value="Unassembled WGS sequence"/>
</dbReference>
<proteinExistence type="predicted"/>
<evidence type="ECO:0000313" key="1">
    <source>
        <dbReference type="EMBL" id="OGL79054.1"/>
    </source>
</evidence>
<name>A0A1F7UMS1_9BACT</name>
<dbReference type="InterPro" id="IPR036890">
    <property type="entry name" value="HATPase_C_sf"/>
</dbReference>
<dbReference type="Gene3D" id="3.30.565.10">
    <property type="entry name" value="Histidine kinase-like ATPase, C-terminal domain"/>
    <property type="match status" value="1"/>
</dbReference>
<dbReference type="EMBL" id="MGEH01000018">
    <property type="protein sequence ID" value="OGL79054.1"/>
    <property type="molecule type" value="Genomic_DNA"/>
</dbReference>
<dbReference type="AlphaFoldDB" id="A0A1F7UMS1"/>
<accession>A0A1F7UMS1</accession>
<comment type="caution">
    <text evidence="1">The sequence shown here is derived from an EMBL/GenBank/DDBJ whole genome shotgun (WGS) entry which is preliminary data.</text>
</comment>
<protein>
    <submittedName>
        <fullName evidence="1">Uncharacterized protein</fullName>
    </submittedName>
</protein>
<sequence>MTSKNPASIRPITPSLGEGNLKQMFSGKPFIHCLLEMIKNSRDYRAKLIAVFFQGRDRFVALDNGRGMGAKNRDGFASVNHTTATSRDQSGRFGSGTKHMLYSHATQVEVLTAPEEEPDWVYRFSFTTESYERMVLRKEQFLPERMPKTSQTWPHPFPFGTQIVYTLAEPTSRGIMRGEKLAAELASRLPLKFRDILTVDGEPLPEKKLVGRQFVLNENHSKLGPVSVELYRPERRRSDDDLRMAVVEVGETPIRNVFRVMGDVSDMVPDVFRLDVVCGTITVPAFRDYANEDRNTFSPRIGDDPRIMPFVRFLEQIAPSVQQALEIKLSAQSEDEADRAAMDELREMITGAYGPELVDRDGPGIDPPVDGPVDPPIEPDPISLSLRHEFEPGEEIDVKVRLHGDAAEHYTANDLQWHTTRANATNIRVLPDGLRMTANHLGRGVISVDIPGTPYGASTQYDVVAQRVFRLSSSNVSTKVSKNVMLLGVNVDRLKGKLVWKHTGVGRLDPNGARADFKSNIPGVAEVTAYGADDPRVQGVCVIKVRPGKDAIIRIRNLRFMEKTMACHSGMPPVAMSKGGNDSDSVHVLTVVSQAHGYKEARERRELPMFLALATALEYARFERLVINPDDVVDQRDVRTVQEDITSTAWEVFEELVRSKK</sequence>
<gene>
    <name evidence="1" type="ORF">A3E39_02300</name>
</gene>
<dbReference type="SUPFAM" id="SSF55874">
    <property type="entry name" value="ATPase domain of HSP90 chaperone/DNA topoisomerase II/histidine kinase"/>
    <property type="match status" value="1"/>
</dbReference>
<dbReference type="Pfam" id="PF13589">
    <property type="entry name" value="HATPase_c_3"/>
    <property type="match status" value="1"/>
</dbReference>
<reference evidence="1 2" key="1">
    <citation type="journal article" date="2016" name="Nat. Commun.">
        <title>Thousands of microbial genomes shed light on interconnected biogeochemical processes in an aquifer system.</title>
        <authorList>
            <person name="Anantharaman K."/>
            <person name="Brown C.T."/>
            <person name="Hug L.A."/>
            <person name="Sharon I."/>
            <person name="Castelle C.J."/>
            <person name="Probst A.J."/>
            <person name="Thomas B.C."/>
            <person name="Singh A."/>
            <person name="Wilkins M.J."/>
            <person name="Karaoz U."/>
            <person name="Brodie E.L."/>
            <person name="Williams K.H."/>
            <person name="Hubbard S.S."/>
            <person name="Banfield J.F."/>
        </authorList>
    </citation>
    <scope>NUCLEOTIDE SEQUENCE [LARGE SCALE GENOMIC DNA]</scope>
</reference>
<evidence type="ECO:0000313" key="2">
    <source>
        <dbReference type="Proteomes" id="UP000176603"/>
    </source>
</evidence>